<accession>A0ACB9RNM6</accession>
<evidence type="ECO:0000313" key="2">
    <source>
        <dbReference type="Proteomes" id="UP001057402"/>
    </source>
</evidence>
<proteinExistence type="predicted"/>
<dbReference type="Proteomes" id="UP001057402">
    <property type="component" value="Chromosome 3"/>
</dbReference>
<gene>
    <name evidence="1" type="ORF">MLD38_006277</name>
</gene>
<organism evidence="1 2">
    <name type="scientific">Melastoma candidum</name>
    <dbReference type="NCBI Taxonomy" id="119954"/>
    <lineage>
        <taxon>Eukaryota</taxon>
        <taxon>Viridiplantae</taxon>
        <taxon>Streptophyta</taxon>
        <taxon>Embryophyta</taxon>
        <taxon>Tracheophyta</taxon>
        <taxon>Spermatophyta</taxon>
        <taxon>Magnoliopsida</taxon>
        <taxon>eudicotyledons</taxon>
        <taxon>Gunneridae</taxon>
        <taxon>Pentapetalae</taxon>
        <taxon>rosids</taxon>
        <taxon>malvids</taxon>
        <taxon>Myrtales</taxon>
        <taxon>Melastomataceae</taxon>
        <taxon>Melastomatoideae</taxon>
        <taxon>Melastomateae</taxon>
        <taxon>Melastoma</taxon>
    </lineage>
</organism>
<sequence>MVLRARSTHDEQARLITSLKPVRKGTNGGVTIQGLLAAAAGGAVVRAWPDFAAVSLSLSWELHYSSAVTVLFGTRL</sequence>
<dbReference type="EMBL" id="CM042882">
    <property type="protein sequence ID" value="KAI4380048.1"/>
    <property type="molecule type" value="Genomic_DNA"/>
</dbReference>
<comment type="caution">
    <text evidence="1">The sequence shown here is derived from an EMBL/GenBank/DDBJ whole genome shotgun (WGS) entry which is preliminary data.</text>
</comment>
<name>A0ACB9RNM6_9MYRT</name>
<reference evidence="2" key="1">
    <citation type="journal article" date="2023" name="Front. Plant Sci.">
        <title>Chromosomal-level genome assembly of Melastoma candidum provides insights into trichome evolution.</title>
        <authorList>
            <person name="Zhong Y."/>
            <person name="Wu W."/>
            <person name="Sun C."/>
            <person name="Zou P."/>
            <person name="Liu Y."/>
            <person name="Dai S."/>
            <person name="Zhou R."/>
        </authorList>
    </citation>
    <scope>NUCLEOTIDE SEQUENCE [LARGE SCALE GENOMIC DNA]</scope>
</reference>
<protein>
    <submittedName>
        <fullName evidence="1">Uncharacterized protein</fullName>
    </submittedName>
</protein>
<evidence type="ECO:0000313" key="1">
    <source>
        <dbReference type="EMBL" id="KAI4380048.1"/>
    </source>
</evidence>
<keyword evidence="2" id="KW-1185">Reference proteome</keyword>